<accession>A0A1X7HT17</accession>
<sequence>MEHPLERILRACDDHSGKFPRLIVCQGSEYWTWEKYNKFKFK</sequence>
<keyword evidence="2" id="KW-1185">Reference proteome</keyword>
<dbReference type="AlphaFoldDB" id="A0A1X7HT17"/>
<evidence type="ECO:0000313" key="2">
    <source>
        <dbReference type="Proteomes" id="UP000192940"/>
    </source>
</evidence>
<reference evidence="1 2" key="1">
    <citation type="submission" date="2017-04" db="EMBL/GenBank/DDBJ databases">
        <authorList>
            <person name="Afonso C.L."/>
            <person name="Miller P.J."/>
            <person name="Scott M.A."/>
            <person name="Spackman E."/>
            <person name="Goraichik I."/>
            <person name="Dimitrov K.M."/>
            <person name="Suarez D.L."/>
            <person name="Swayne D.E."/>
        </authorList>
    </citation>
    <scope>NUCLEOTIDE SEQUENCE [LARGE SCALE GENOMIC DNA]</scope>
    <source>
        <strain evidence="1 2">N3/975</strain>
    </source>
</reference>
<dbReference type="EMBL" id="LT840184">
    <property type="protein sequence ID" value="SMF92429.1"/>
    <property type="molecule type" value="Genomic_DNA"/>
</dbReference>
<name>A0A1X7HT17_9BACL</name>
<protein>
    <submittedName>
        <fullName evidence="1">Uncharacterized protein</fullName>
    </submittedName>
</protein>
<organism evidence="1 2">
    <name type="scientific">Paenibacillus uliginis N3/975</name>
    <dbReference type="NCBI Taxonomy" id="1313296"/>
    <lineage>
        <taxon>Bacteria</taxon>
        <taxon>Bacillati</taxon>
        <taxon>Bacillota</taxon>
        <taxon>Bacilli</taxon>
        <taxon>Bacillales</taxon>
        <taxon>Paenibacillaceae</taxon>
        <taxon>Paenibacillus</taxon>
    </lineage>
</organism>
<evidence type="ECO:0000313" key="1">
    <source>
        <dbReference type="EMBL" id="SMF92429.1"/>
    </source>
</evidence>
<proteinExistence type="predicted"/>
<gene>
    <name evidence="1" type="ORF">SAMN05661091_5819</name>
</gene>
<dbReference type="Proteomes" id="UP000192940">
    <property type="component" value="Chromosome I"/>
</dbReference>
<dbReference type="STRING" id="1313296.SAMN05661091_5819"/>